<gene>
    <name evidence="3" type="ordered locus">Tcur_1015</name>
</gene>
<proteinExistence type="predicted"/>
<dbReference type="SUPFAM" id="SSF49299">
    <property type="entry name" value="PKD domain"/>
    <property type="match status" value="1"/>
</dbReference>
<dbReference type="InterPro" id="IPR013783">
    <property type="entry name" value="Ig-like_fold"/>
</dbReference>
<dbReference type="InterPro" id="IPR035986">
    <property type="entry name" value="PKD_dom_sf"/>
</dbReference>
<dbReference type="HOGENOM" id="CLU_011261_0_0_11"/>
<evidence type="ECO:0000313" key="3">
    <source>
        <dbReference type="EMBL" id="ACY96601.1"/>
    </source>
</evidence>
<dbReference type="EMBL" id="CP001738">
    <property type="protein sequence ID" value="ACY96601.1"/>
    <property type="molecule type" value="Genomic_DNA"/>
</dbReference>
<dbReference type="Pfam" id="PF18911">
    <property type="entry name" value="PKD_4"/>
    <property type="match status" value="1"/>
</dbReference>
<feature type="chain" id="PRO_5003019584" evidence="1">
    <location>
        <begin position="30"/>
        <end position="943"/>
    </location>
</feature>
<dbReference type="InterPro" id="IPR011047">
    <property type="entry name" value="Quinoprotein_ADH-like_sf"/>
</dbReference>
<name>D1A7L2_THECD</name>
<accession>D1A7L2</accession>
<reference evidence="3 4" key="1">
    <citation type="journal article" date="2011" name="Stand. Genomic Sci.">
        <title>Complete genome sequence of Thermomonospora curvata type strain (B9).</title>
        <authorList>
            <person name="Chertkov O."/>
            <person name="Sikorski J."/>
            <person name="Nolan M."/>
            <person name="Lapidus A."/>
            <person name="Lucas S."/>
            <person name="Del Rio T.G."/>
            <person name="Tice H."/>
            <person name="Cheng J.F."/>
            <person name="Goodwin L."/>
            <person name="Pitluck S."/>
            <person name="Liolios K."/>
            <person name="Ivanova N."/>
            <person name="Mavromatis K."/>
            <person name="Mikhailova N."/>
            <person name="Ovchinnikova G."/>
            <person name="Pati A."/>
            <person name="Chen A."/>
            <person name="Palaniappan K."/>
            <person name="Djao O.D."/>
            <person name="Land M."/>
            <person name="Hauser L."/>
            <person name="Chang Y.J."/>
            <person name="Jeffries C.D."/>
            <person name="Brettin T."/>
            <person name="Han C."/>
            <person name="Detter J.C."/>
            <person name="Rohde M."/>
            <person name="Goker M."/>
            <person name="Woyke T."/>
            <person name="Bristow J."/>
            <person name="Eisen J.A."/>
            <person name="Markowitz V."/>
            <person name="Hugenholtz P."/>
            <person name="Klenk H.P."/>
            <person name="Kyrpides N.C."/>
        </authorList>
    </citation>
    <scope>NUCLEOTIDE SEQUENCE [LARGE SCALE GENOMIC DNA]</scope>
    <source>
        <strain evidence="4">ATCC 19995 / DSM 43183 / JCM 3096 / KCTC 9072 / NBRC 15933 / NCIMB 10081 / Henssen B9</strain>
    </source>
</reference>
<dbReference type="PROSITE" id="PS50093">
    <property type="entry name" value="PKD"/>
    <property type="match status" value="1"/>
</dbReference>
<dbReference type="SUPFAM" id="SSF50998">
    <property type="entry name" value="Quinoprotein alcohol dehydrogenase-like"/>
    <property type="match status" value="1"/>
</dbReference>
<feature type="domain" description="PKD" evidence="2">
    <location>
        <begin position="649"/>
        <end position="737"/>
    </location>
</feature>
<dbReference type="Gene3D" id="2.60.40.10">
    <property type="entry name" value="Immunoglobulins"/>
    <property type="match status" value="1"/>
</dbReference>
<dbReference type="RefSeq" id="WP_012851385.1">
    <property type="nucleotide sequence ID" value="NC_013510.1"/>
</dbReference>
<dbReference type="InterPro" id="IPR013431">
    <property type="entry name" value="Delta_60_rpt"/>
</dbReference>
<dbReference type="KEGG" id="tcu:Tcur_1015"/>
<sequence>MRLRKAVSVMAGLAMATGALVGVPTVAQASPATGEPHNRIVSDDPVDYTPQIQDGSVKSIVKIGDRIFIGGDFTQVKEPGGGKPMLTRNRLFSMNATTGEIDAGFNPNVGNGEVSVLLPASDGQSLYVGGTFTSVGGASTSRLVRINATTGQVISSFSVQTNGRVRDLRLANGRLYVAGDFTHVNGVSRPALAAVNPNTGALLNFLDLNISGTHRGLGVTLVYKMDITPDGSKLVIIGNFNSVAGQTRNQVAMIDLSGEQATLAPWSTTRYAELCSSSFHTYMRDVDFSPDGSFFVITTTGAYSGGPPKLCDTHARWETAGGADQQPTWVNWTGGDTSYAVEVTDAAVYVGGHFRWANNPFGSDKAGQGAVSREGIAALDPANGLPFSWNPGRTRGVGVFDLLATSEGLWMGSDTDEAGGEWHPKLAMFPLAGGTKVKPNHTGELPGNVYYAGGLGLAAQNFLRHRSFDGSTAGSTVNHSTGGFDWRTMRGAFMINGELFYGHSNGKFYRRSFDGETLGTTVTEINTADQLTNMSTWHNQVPNITGMFFANGRIYYTRGQSALYYRYFTPESNVVGAQELTAVGNMSGVNWSSVGGMFVHGDKLYFVNNSSSGRLYRMNFVNGVPSGTPQLVDSNDWRGRAVFLYSGVPNELPEASFTSQCDQLECSFDASASEDPDGTIASYSWDFGDGKTGTGKTVEHTYDEPGTYTVKLTVTDNRGGQGTVTEQVSVTQNATAIGYRGGAGFNANTREATVTVPSSVQPGDGMVLIMTANSTSVTITPPAGWTQIGTQTAGSAVSTVWKRVATAGDAGSTVSVGVSDYAKVDLRLLAYEGTDTGNPVAAISGRVDASTVTEHATPTVTVSSAGAWAISYWADKSSSTTEWTAPSGPTIRGTGVGSGGGRIMTLVGDTDGPVPTGSYGGLVATTDAASRGLMWTIILARQS</sequence>
<keyword evidence="1" id="KW-0732">Signal</keyword>
<feature type="signal peptide" evidence="1">
    <location>
        <begin position="1"/>
        <end position="29"/>
    </location>
</feature>
<protein>
    <submittedName>
        <fullName evidence="3">PKD domain containing protein</fullName>
    </submittedName>
</protein>
<dbReference type="InterPro" id="IPR000601">
    <property type="entry name" value="PKD_dom"/>
</dbReference>
<dbReference type="InterPro" id="IPR022409">
    <property type="entry name" value="PKD/Chitinase_dom"/>
</dbReference>
<dbReference type="Pfam" id="PF17164">
    <property type="entry name" value="DUF5122"/>
    <property type="match status" value="2"/>
</dbReference>
<dbReference type="eggNOG" id="COG3291">
    <property type="taxonomic scope" value="Bacteria"/>
</dbReference>
<dbReference type="Proteomes" id="UP000001918">
    <property type="component" value="Chromosome"/>
</dbReference>
<dbReference type="STRING" id="471852.Tcur_1015"/>
<evidence type="ECO:0000259" key="2">
    <source>
        <dbReference type="PROSITE" id="PS50093"/>
    </source>
</evidence>
<keyword evidence="4" id="KW-1185">Reference proteome</keyword>
<evidence type="ECO:0000313" key="4">
    <source>
        <dbReference type="Proteomes" id="UP000001918"/>
    </source>
</evidence>
<dbReference type="CDD" id="cd00146">
    <property type="entry name" value="PKD"/>
    <property type="match status" value="1"/>
</dbReference>
<dbReference type="GO" id="GO:0005975">
    <property type="term" value="P:carbohydrate metabolic process"/>
    <property type="evidence" value="ECO:0007669"/>
    <property type="project" value="UniProtKB-ARBA"/>
</dbReference>
<dbReference type="AlphaFoldDB" id="D1A7L2"/>
<dbReference type="SMART" id="SM00089">
    <property type="entry name" value="PKD"/>
    <property type="match status" value="1"/>
</dbReference>
<evidence type="ECO:0000256" key="1">
    <source>
        <dbReference type="SAM" id="SignalP"/>
    </source>
</evidence>
<organism evidence="3 4">
    <name type="scientific">Thermomonospora curvata (strain ATCC 19995 / DSM 43183 / JCM 3096 / KCTC 9072 / NBRC 15933 / NCIMB 10081 / Henssen B9)</name>
    <dbReference type="NCBI Taxonomy" id="471852"/>
    <lineage>
        <taxon>Bacteria</taxon>
        <taxon>Bacillati</taxon>
        <taxon>Actinomycetota</taxon>
        <taxon>Actinomycetes</taxon>
        <taxon>Streptosporangiales</taxon>
        <taxon>Thermomonosporaceae</taxon>
        <taxon>Thermomonospora</taxon>
    </lineage>
</organism>